<reference evidence="10" key="1">
    <citation type="submission" date="2020-10" db="EMBL/GenBank/DDBJ databases">
        <title>Diversity and distribution of actinomycetes associated with coral in the coast of Hainan.</title>
        <authorList>
            <person name="Li F."/>
        </authorList>
    </citation>
    <scope>NUCLEOTIDE SEQUENCE</scope>
    <source>
        <strain evidence="10">HNM0983</strain>
    </source>
</reference>
<evidence type="ECO:0000313" key="11">
    <source>
        <dbReference type="Proteomes" id="UP000598360"/>
    </source>
</evidence>
<evidence type="ECO:0000259" key="8">
    <source>
        <dbReference type="Pfam" id="PF02770"/>
    </source>
</evidence>
<evidence type="ECO:0000256" key="6">
    <source>
        <dbReference type="RuleBase" id="RU362125"/>
    </source>
</evidence>
<dbReference type="InterPro" id="IPR013786">
    <property type="entry name" value="AcylCoA_DH/ox_N"/>
</dbReference>
<keyword evidence="4 6" id="KW-0274">FAD</keyword>
<organism evidence="10 11">
    <name type="scientific">Saccharopolyspora montiporae</name>
    <dbReference type="NCBI Taxonomy" id="2781240"/>
    <lineage>
        <taxon>Bacteria</taxon>
        <taxon>Bacillati</taxon>
        <taxon>Actinomycetota</taxon>
        <taxon>Actinomycetes</taxon>
        <taxon>Pseudonocardiales</taxon>
        <taxon>Pseudonocardiaceae</taxon>
        <taxon>Saccharopolyspora</taxon>
    </lineage>
</organism>
<protein>
    <submittedName>
        <fullName evidence="10">Acyl-CoA/acyl-ACP dehydrogenase</fullName>
    </submittedName>
</protein>
<dbReference type="Gene3D" id="1.20.140.10">
    <property type="entry name" value="Butyryl-CoA Dehydrogenase, subunit A, domain 3"/>
    <property type="match status" value="1"/>
</dbReference>
<evidence type="ECO:0000256" key="3">
    <source>
        <dbReference type="ARBA" id="ARBA00022630"/>
    </source>
</evidence>
<evidence type="ECO:0000256" key="4">
    <source>
        <dbReference type="ARBA" id="ARBA00022827"/>
    </source>
</evidence>
<dbReference type="InterPro" id="IPR009075">
    <property type="entry name" value="AcylCo_DH/oxidase_C"/>
</dbReference>
<evidence type="ECO:0000256" key="5">
    <source>
        <dbReference type="ARBA" id="ARBA00023002"/>
    </source>
</evidence>
<dbReference type="PANTHER" id="PTHR43884">
    <property type="entry name" value="ACYL-COA DEHYDROGENASE"/>
    <property type="match status" value="1"/>
</dbReference>
<sequence length="365" mass="38912">MLFEFTEEQRALRSAVRELLADHADEQRVRSTAAGELGHDPQLWKLLAEQLGVTGLAVPERSGGAGAGPVELAVVQEEFGRALFCGPYLGSSVLAATLLDALGDETGHLTEIAAGHRIAAVALAEDTAGWDVPRLGATATEDGGTWRVSGAKRFVLDAACADVLLVVTRGPRVFAVDPADRGVTVQPLQVFDPTRRQADVRFDRATAQPVGDPDRSAAALDRALRTAEVMLAAEQAGGARAALDMAVDYARTRFQFGRAIGSFQAVKHLCADLLVEVESAHSAAFAAAWALAEDAPQIDEHTALAQAFCSEAFEKAAADNIQIHGGIGFTWEHPAHLYLRRARTGTRLFGSPDQHRERYLAATGC</sequence>
<dbReference type="InterPro" id="IPR006091">
    <property type="entry name" value="Acyl-CoA_Oxase/DH_mid-dom"/>
</dbReference>
<dbReference type="GO" id="GO:0003995">
    <property type="term" value="F:acyl-CoA dehydrogenase activity"/>
    <property type="evidence" value="ECO:0007669"/>
    <property type="project" value="TreeGrafter"/>
</dbReference>
<feature type="domain" description="Acyl-CoA dehydrogenase/oxidase N-terminal" evidence="9">
    <location>
        <begin position="6"/>
        <end position="105"/>
    </location>
</feature>
<dbReference type="SUPFAM" id="SSF56645">
    <property type="entry name" value="Acyl-CoA dehydrogenase NM domain-like"/>
    <property type="match status" value="1"/>
</dbReference>
<evidence type="ECO:0000256" key="2">
    <source>
        <dbReference type="ARBA" id="ARBA00009347"/>
    </source>
</evidence>
<dbReference type="Pfam" id="PF00441">
    <property type="entry name" value="Acyl-CoA_dh_1"/>
    <property type="match status" value="1"/>
</dbReference>
<dbReference type="InterPro" id="IPR036250">
    <property type="entry name" value="AcylCo_DH-like_C"/>
</dbReference>
<dbReference type="EMBL" id="JADEYC010000014">
    <property type="protein sequence ID" value="MBE9374610.1"/>
    <property type="molecule type" value="Genomic_DNA"/>
</dbReference>
<dbReference type="PANTHER" id="PTHR43884:SF20">
    <property type="entry name" value="ACYL-COA DEHYDROGENASE FADE28"/>
    <property type="match status" value="1"/>
</dbReference>
<keyword evidence="11" id="KW-1185">Reference proteome</keyword>
<dbReference type="Proteomes" id="UP000598360">
    <property type="component" value="Unassembled WGS sequence"/>
</dbReference>
<dbReference type="CDD" id="cd00567">
    <property type="entry name" value="ACAD"/>
    <property type="match status" value="1"/>
</dbReference>
<dbReference type="Pfam" id="PF02771">
    <property type="entry name" value="Acyl-CoA_dh_N"/>
    <property type="match status" value="1"/>
</dbReference>
<evidence type="ECO:0000256" key="1">
    <source>
        <dbReference type="ARBA" id="ARBA00001974"/>
    </source>
</evidence>
<dbReference type="Gene3D" id="1.10.540.10">
    <property type="entry name" value="Acyl-CoA dehydrogenase/oxidase, N-terminal domain"/>
    <property type="match status" value="1"/>
</dbReference>
<dbReference type="InterPro" id="IPR009100">
    <property type="entry name" value="AcylCoA_DH/oxidase_NM_dom_sf"/>
</dbReference>
<feature type="domain" description="Acyl-CoA dehydrogenase/oxidase C-terminal" evidence="7">
    <location>
        <begin position="224"/>
        <end position="357"/>
    </location>
</feature>
<evidence type="ECO:0000259" key="7">
    <source>
        <dbReference type="Pfam" id="PF00441"/>
    </source>
</evidence>
<feature type="domain" description="Acyl-CoA oxidase/dehydrogenase middle" evidence="8">
    <location>
        <begin position="120"/>
        <end position="189"/>
    </location>
</feature>
<dbReference type="AlphaFoldDB" id="A0A929B9D2"/>
<gene>
    <name evidence="10" type="ORF">IQ251_09135</name>
</gene>
<name>A0A929B9D2_9PSEU</name>
<evidence type="ECO:0000313" key="10">
    <source>
        <dbReference type="EMBL" id="MBE9374610.1"/>
    </source>
</evidence>
<comment type="caution">
    <text evidence="10">The sequence shown here is derived from an EMBL/GenBank/DDBJ whole genome shotgun (WGS) entry which is preliminary data.</text>
</comment>
<keyword evidence="5 6" id="KW-0560">Oxidoreductase</keyword>
<dbReference type="GO" id="GO:0050660">
    <property type="term" value="F:flavin adenine dinucleotide binding"/>
    <property type="evidence" value="ECO:0007669"/>
    <property type="project" value="InterPro"/>
</dbReference>
<comment type="similarity">
    <text evidence="2 6">Belongs to the acyl-CoA dehydrogenase family.</text>
</comment>
<dbReference type="InterPro" id="IPR037069">
    <property type="entry name" value="AcylCoA_DH/ox_N_sf"/>
</dbReference>
<evidence type="ECO:0000259" key="9">
    <source>
        <dbReference type="Pfam" id="PF02771"/>
    </source>
</evidence>
<dbReference type="Gene3D" id="2.40.110.10">
    <property type="entry name" value="Butyryl-CoA Dehydrogenase, subunit A, domain 2"/>
    <property type="match status" value="1"/>
</dbReference>
<keyword evidence="3 6" id="KW-0285">Flavoprotein</keyword>
<dbReference type="InterPro" id="IPR046373">
    <property type="entry name" value="Acyl-CoA_Oxase/DH_mid-dom_sf"/>
</dbReference>
<accession>A0A929B9D2</accession>
<comment type="cofactor">
    <cofactor evidence="1 6">
        <name>FAD</name>
        <dbReference type="ChEBI" id="CHEBI:57692"/>
    </cofactor>
</comment>
<dbReference type="SUPFAM" id="SSF47203">
    <property type="entry name" value="Acyl-CoA dehydrogenase C-terminal domain-like"/>
    <property type="match status" value="1"/>
</dbReference>
<dbReference type="RefSeq" id="WP_193928049.1">
    <property type="nucleotide sequence ID" value="NZ_JADEYC010000014.1"/>
</dbReference>
<proteinExistence type="inferred from homology"/>
<dbReference type="Pfam" id="PF02770">
    <property type="entry name" value="Acyl-CoA_dh_M"/>
    <property type="match status" value="1"/>
</dbReference>